<dbReference type="GO" id="GO:0003700">
    <property type="term" value="F:DNA-binding transcription factor activity"/>
    <property type="evidence" value="ECO:0007669"/>
    <property type="project" value="InterPro"/>
</dbReference>
<dbReference type="Pfam" id="PF00392">
    <property type="entry name" value="GntR"/>
    <property type="match status" value="1"/>
</dbReference>
<dbReference type="GO" id="GO:0003677">
    <property type="term" value="F:DNA binding"/>
    <property type="evidence" value="ECO:0007669"/>
    <property type="project" value="UniProtKB-KW"/>
</dbReference>
<sequence length="448" mass="46816">MLLQSPWIPRLADIEARPAERLALALADDIVEGRLAGGDRLPAHRDLARRLRIGLGSVTQAYVSLERRGLTRSVQGRGTFVATRRAPGDAVIDLSSNAPPAALDARVLARTLAGIARRIDADHFNLYAPPGGHLEHRRALARWLGTFGLPVEASHLVLTSGARQALSLAIELACGPQGLLLTERLTYPGALALARRQGCRVRGVEIDGEGMVPQSLAAALEATAATAGRAVYLTPTLHNPTTATMGAARRRTIVDLCGRAGAWIIEDGVYSVAAPHLPPLAALAPDLCLHVNGMSKALGPGLQIGALALPAALRDAARERLRDLPAGPSALACAVVQEWQASGMIAALQRDLLHEARRRAGLAASILGTHALALAAGAYHAWLPMASAAARRFVVAAADRGVRLTPPESMMVDAADPQAGVRLCLGGPAFADLETALTRLAGLPGRAG</sequence>
<dbReference type="InterPro" id="IPR004839">
    <property type="entry name" value="Aminotransferase_I/II_large"/>
</dbReference>
<dbReference type="PANTHER" id="PTHR46577">
    <property type="entry name" value="HTH-TYPE TRANSCRIPTIONAL REGULATORY PROTEIN GABR"/>
    <property type="match status" value="1"/>
</dbReference>
<evidence type="ECO:0000256" key="3">
    <source>
        <dbReference type="ARBA" id="ARBA00023015"/>
    </source>
</evidence>
<evidence type="ECO:0000313" key="7">
    <source>
        <dbReference type="EMBL" id="OMG86385.1"/>
    </source>
</evidence>
<dbReference type="Pfam" id="PF00155">
    <property type="entry name" value="Aminotran_1_2"/>
    <property type="match status" value="1"/>
</dbReference>
<dbReference type="EMBL" id="MJMN01000015">
    <property type="protein sequence ID" value="OMG86385.1"/>
    <property type="molecule type" value="Genomic_DNA"/>
</dbReference>
<gene>
    <name evidence="7" type="ORF">BIZ92_26365</name>
</gene>
<dbReference type="Proteomes" id="UP000187251">
    <property type="component" value="Unassembled WGS sequence"/>
</dbReference>
<keyword evidence="3" id="KW-0805">Transcription regulation</keyword>
<evidence type="ECO:0000313" key="8">
    <source>
        <dbReference type="Proteomes" id="UP000187251"/>
    </source>
</evidence>
<keyword evidence="5" id="KW-0804">Transcription</keyword>
<evidence type="ECO:0000256" key="5">
    <source>
        <dbReference type="ARBA" id="ARBA00023163"/>
    </source>
</evidence>
<feature type="domain" description="HTH gntR-type" evidence="6">
    <location>
        <begin position="16"/>
        <end position="84"/>
    </location>
</feature>
<dbReference type="Gene3D" id="3.40.640.10">
    <property type="entry name" value="Type I PLP-dependent aspartate aminotransferase-like (Major domain)"/>
    <property type="match status" value="1"/>
</dbReference>
<name>A0A1R1JSU2_ALCXX</name>
<dbReference type="InterPro" id="IPR000524">
    <property type="entry name" value="Tscrpt_reg_HTH_GntR"/>
</dbReference>
<dbReference type="CDD" id="cd00609">
    <property type="entry name" value="AAT_like"/>
    <property type="match status" value="1"/>
</dbReference>
<comment type="similarity">
    <text evidence="1">In the C-terminal section; belongs to the class-I pyridoxal-phosphate-dependent aminotransferase family.</text>
</comment>
<dbReference type="PANTHER" id="PTHR46577:SF1">
    <property type="entry name" value="HTH-TYPE TRANSCRIPTIONAL REGULATORY PROTEIN GABR"/>
    <property type="match status" value="1"/>
</dbReference>
<evidence type="ECO:0000256" key="4">
    <source>
        <dbReference type="ARBA" id="ARBA00023125"/>
    </source>
</evidence>
<dbReference type="GO" id="GO:0008483">
    <property type="term" value="F:transaminase activity"/>
    <property type="evidence" value="ECO:0007669"/>
    <property type="project" value="UniProtKB-KW"/>
</dbReference>
<dbReference type="SUPFAM" id="SSF53383">
    <property type="entry name" value="PLP-dependent transferases"/>
    <property type="match status" value="1"/>
</dbReference>
<dbReference type="InterPro" id="IPR015424">
    <property type="entry name" value="PyrdxlP-dep_Trfase"/>
</dbReference>
<keyword evidence="4" id="KW-0238">DNA-binding</keyword>
<dbReference type="InterPro" id="IPR015421">
    <property type="entry name" value="PyrdxlP-dep_Trfase_major"/>
</dbReference>
<organism evidence="7 8">
    <name type="scientific">Alcaligenes xylosoxydans xylosoxydans</name>
    <name type="common">Achromobacter xylosoxidans</name>
    <dbReference type="NCBI Taxonomy" id="85698"/>
    <lineage>
        <taxon>Bacteria</taxon>
        <taxon>Pseudomonadati</taxon>
        <taxon>Pseudomonadota</taxon>
        <taxon>Betaproteobacteria</taxon>
        <taxon>Burkholderiales</taxon>
        <taxon>Alcaligenaceae</taxon>
        <taxon>Achromobacter</taxon>
    </lineage>
</organism>
<dbReference type="AlphaFoldDB" id="A0A1R1JSU2"/>
<dbReference type="GO" id="GO:0030170">
    <property type="term" value="F:pyridoxal phosphate binding"/>
    <property type="evidence" value="ECO:0007669"/>
    <property type="project" value="InterPro"/>
</dbReference>
<comment type="caution">
    <text evidence="7">The sequence shown here is derived from an EMBL/GenBank/DDBJ whole genome shotgun (WGS) entry which is preliminary data.</text>
</comment>
<protein>
    <submittedName>
        <fullName evidence="7">Aspartate aminotransferase</fullName>
    </submittedName>
</protein>
<dbReference type="PROSITE" id="PS50949">
    <property type="entry name" value="HTH_GNTR"/>
    <property type="match status" value="1"/>
</dbReference>
<dbReference type="InterPro" id="IPR051446">
    <property type="entry name" value="HTH_trans_reg/aminotransferase"/>
</dbReference>
<evidence type="ECO:0000256" key="2">
    <source>
        <dbReference type="ARBA" id="ARBA00022898"/>
    </source>
</evidence>
<evidence type="ECO:0000259" key="6">
    <source>
        <dbReference type="PROSITE" id="PS50949"/>
    </source>
</evidence>
<dbReference type="OrthoDB" id="9804020at2"/>
<proteinExistence type="inferred from homology"/>
<dbReference type="Gene3D" id="1.10.10.10">
    <property type="entry name" value="Winged helix-like DNA-binding domain superfamily/Winged helix DNA-binding domain"/>
    <property type="match status" value="1"/>
</dbReference>
<keyword evidence="7" id="KW-0032">Aminotransferase</keyword>
<evidence type="ECO:0000256" key="1">
    <source>
        <dbReference type="ARBA" id="ARBA00005384"/>
    </source>
</evidence>
<dbReference type="InterPro" id="IPR036390">
    <property type="entry name" value="WH_DNA-bd_sf"/>
</dbReference>
<dbReference type="SMART" id="SM00345">
    <property type="entry name" value="HTH_GNTR"/>
    <property type="match status" value="1"/>
</dbReference>
<dbReference type="RefSeq" id="WP_076412342.1">
    <property type="nucleotide sequence ID" value="NZ_AP028040.1"/>
</dbReference>
<dbReference type="InterPro" id="IPR036388">
    <property type="entry name" value="WH-like_DNA-bd_sf"/>
</dbReference>
<keyword evidence="7" id="KW-0808">Transferase</keyword>
<dbReference type="SUPFAM" id="SSF46785">
    <property type="entry name" value="Winged helix' DNA-binding domain"/>
    <property type="match status" value="1"/>
</dbReference>
<accession>A0A1R1JSU2</accession>
<keyword evidence="2" id="KW-0663">Pyridoxal phosphate</keyword>
<dbReference type="CDD" id="cd07377">
    <property type="entry name" value="WHTH_GntR"/>
    <property type="match status" value="1"/>
</dbReference>
<reference evidence="7 8" key="1">
    <citation type="submission" date="2016-09" db="EMBL/GenBank/DDBJ databases">
        <title>Phylogenomics of Achromobacter.</title>
        <authorList>
            <person name="Jeukens J."/>
            <person name="Freschi L."/>
            <person name="Vincent A.T."/>
            <person name="Emond-Rheault J.-G."/>
            <person name="Kukavica-Ibrulj I."/>
            <person name="Charette S.J."/>
            <person name="Levesque R.C."/>
        </authorList>
    </citation>
    <scope>NUCLEOTIDE SEQUENCE [LARGE SCALE GENOMIC DNA]</scope>
    <source>
        <strain evidence="7 8">AUS488</strain>
    </source>
</reference>